<evidence type="ECO:0000259" key="7">
    <source>
        <dbReference type="Pfam" id="PF04542"/>
    </source>
</evidence>
<evidence type="ECO:0000256" key="6">
    <source>
        <dbReference type="SAM" id="MobiDB-lite"/>
    </source>
</evidence>
<feature type="domain" description="RNA polymerase sigma-70 region 2" evidence="7">
    <location>
        <begin position="14"/>
        <end position="76"/>
    </location>
</feature>
<keyword evidence="2" id="KW-0805">Transcription regulation</keyword>
<dbReference type="InterPro" id="IPR014325">
    <property type="entry name" value="RNA_pol_sigma-E_actinobac"/>
</dbReference>
<dbReference type="InterPro" id="IPR013249">
    <property type="entry name" value="RNA_pol_sigma70_r4_t2"/>
</dbReference>
<dbReference type="SUPFAM" id="SSF88659">
    <property type="entry name" value="Sigma3 and sigma4 domains of RNA polymerase sigma factors"/>
    <property type="match status" value="1"/>
</dbReference>
<dbReference type="InterPro" id="IPR014284">
    <property type="entry name" value="RNA_pol_sigma-70_dom"/>
</dbReference>
<feature type="domain" description="RNA polymerase sigma factor 70 region 4 type 2" evidence="8">
    <location>
        <begin position="100"/>
        <end position="149"/>
    </location>
</feature>
<dbReference type="Pfam" id="PF04542">
    <property type="entry name" value="Sigma70_r2"/>
    <property type="match status" value="1"/>
</dbReference>
<dbReference type="NCBIfam" id="TIGR02937">
    <property type="entry name" value="sigma70-ECF"/>
    <property type="match status" value="1"/>
</dbReference>
<dbReference type="SUPFAM" id="SSF88946">
    <property type="entry name" value="Sigma2 domain of RNA polymerase sigma factors"/>
    <property type="match status" value="1"/>
</dbReference>
<dbReference type="PANTHER" id="PTHR43133:SF50">
    <property type="entry name" value="ECF RNA POLYMERASE SIGMA FACTOR SIGM"/>
    <property type="match status" value="1"/>
</dbReference>
<evidence type="ECO:0000256" key="5">
    <source>
        <dbReference type="ARBA" id="ARBA00023163"/>
    </source>
</evidence>
<dbReference type="RefSeq" id="WP_171242844.1">
    <property type="nucleotide sequence ID" value="NZ_JABEPQ010000001.1"/>
</dbReference>
<dbReference type="NCBIfam" id="TIGR02983">
    <property type="entry name" value="SigE-fam_strep"/>
    <property type="match status" value="1"/>
</dbReference>
<evidence type="ECO:0000256" key="1">
    <source>
        <dbReference type="ARBA" id="ARBA00010641"/>
    </source>
</evidence>
<dbReference type="EMBL" id="JABEPQ010000001">
    <property type="protein sequence ID" value="NNM45873.1"/>
    <property type="molecule type" value="Genomic_DNA"/>
</dbReference>
<dbReference type="InterPro" id="IPR007627">
    <property type="entry name" value="RNA_pol_sigma70_r2"/>
</dbReference>
<dbReference type="PANTHER" id="PTHR43133">
    <property type="entry name" value="RNA POLYMERASE ECF-TYPE SIGMA FACTO"/>
    <property type="match status" value="1"/>
</dbReference>
<comment type="similarity">
    <text evidence="1">Belongs to the sigma-70 factor family. ECF subfamily.</text>
</comment>
<evidence type="ECO:0000256" key="4">
    <source>
        <dbReference type="ARBA" id="ARBA00023125"/>
    </source>
</evidence>
<dbReference type="Pfam" id="PF08281">
    <property type="entry name" value="Sigma70_r4_2"/>
    <property type="match status" value="1"/>
</dbReference>
<organism evidence="9 10">
    <name type="scientific">Knoellia koreensis</name>
    <dbReference type="NCBI Taxonomy" id="2730921"/>
    <lineage>
        <taxon>Bacteria</taxon>
        <taxon>Bacillati</taxon>
        <taxon>Actinomycetota</taxon>
        <taxon>Actinomycetes</taxon>
        <taxon>Micrococcales</taxon>
        <taxon>Intrasporangiaceae</taxon>
        <taxon>Knoellia</taxon>
    </lineage>
</organism>
<dbReference type="InterPro" id="IPR013324">
    <property type="entry name" value="RNA_pol_sigma_r3/r4-like"/>
</dbReference>
<dbReference type="Gene3D" id="1.10.10.10">
    <property type="entry name" value="Winged helix-like DNA-binding domain superfamily/Winged helix DNA-binding domain"/>
    <property type="match status" value="1"/>
</dbReference>
<protein>
    <submittedName>
        <fullName evidence="9">SigE family RNA polymerase sigma factor</fullName>
    </submittedName>
</protein>
<evidence type="ECO:0000313" key="9">
    <source>
        <dbReference type="EMBL" id="NNM45873.1"/>
    </source>
</evidence>
<keyword evidence="5" id="KW-0804">Transcription</keyword>
<dbReference type="InterPro" id="IPR039425">
    <property type="entry name" value="RNA_pol_sigma-70-like"/>
</dbReference>
<evidence type="ECO:0000256" key="3">
    <source>
        <dbReference type="ARBA" id="ARBA00023082"/>
    </source>
</evidence>
<reference evidence="9 10" key="1">
    <citation type="submission" date="2020-04" db="EMBL/GenBank/DDBJ databases">
        <title>Knoellia sp. isolate from air conditioner.</title>
        <authorList>
            <person name="Chea S."/>
            <person name="Kim D.-U."/>
        </authorList>
    </citation>
    <scope>NUCLEOTIDE SEQUENCE [LARGE SCALE GENOMIC DNA]</scope>
    <source>
        <strain evidence="9 10">DB2414S</strain>
    </source>
</reference>
<evidence type="ECO:0000313" key="10">
    <source>
        <dbReference type="Proteomes" id="UP000588586"/>
    </source>
</evidence>
<comment type="caution">
    <text evidence="9">The sequence shown here is derived from an EMBL/GenBank/DDBJ whole genome shotgun (WGS) entry which is preliminary data.</text>
</comment>
<dbReference type="Proteomes" id="UP000588586">
    <property type="component" value="Unassembled WGS sequence"/>
</dbReference>
<gene>
    <name evidence="9" type="ORF">HJG52_07615</name>
</gene>
<feature type="region of interest" description="Disordered" evidence="6">
    <location>
        <begin position="74"/>
        <end position="94"/>
    </location>
</feature>
<dbReference type="GO" id="GO:0003677">
    <property type="term" value="F:DNA binding"/>
    <property type="evidence" value="ECO:0007669"/>
    <property type="project" value="UniProtKB-KW"/>
</dbReference>
<dbReference type="CDD" id="cd06171">
    <property type="entry name" value="Sigma70_r4"/>
    <property type="match status" value="1"/>
</dbReference>
<keyword evidence="10" id="KW-1185">Reference proteome</keyword>
<evidence type="ECO:0000256" key="2">
    <source>
        <dbReference type="ARBA" id="ARBA00023015"/>
    </source>
</evidence>
<proteinExistence type="inferred from homology"/>
<name>A0A849HGW1_9MICO</name>
<keyword evidence="3" id="KW-0731">Sigma factor</keyword>
<dbReference type="AlphaFoldDB" id="A0A849HGW1"/>
<evidence type="ECO:0000259" key="8">
    <source>
        <dbReference type="Pfam" id="PF08281"/>
    </source>
</evidence>
<dbReference type="GO" id="GO:0016987">
    <property type="term" value="F:sigma factor activity"/>
    <property type="evidence" value="ECO:0007669"/>
    <property type="project" value="UniProtKB-KW"/>
</dbReference>
<accession>A0A849HGW1</accession>
<keyword evidence="4" id="KW-0238">DNA-binding</keyword>
<dbReference type="Gene3D" id="1.10.1740.10">
    <property type="match status" value="1"/>
</dbReference>
<sequence>MSSDDDFVDFVRGASPRLLKTAWFISGDPVQAEELVQAALERVFVRWRRVSSGDPLAYTRKVLLNLHIDDRRRASREAPSHDVPDRGVTDRGPEDADHVVRLLAALPLRERQVVVMRHYAGLPEADVADLLGISLGTVKSSASRGLAKLRESLAREENSHAH</sequence>
<dbReference type="InterPro" id="IPR013325">
    <property type="entry name" value="RNA_pol_sigma_r2"/>
</dbReference>
<dbReference type="GO" id="GO:0006352">
    <property type="term" value="P:DNA-templated transcription initiation"/>
    <property type="evidence" value="ECO:0007669"/>
    <property type="project" value="InterPro"/>
</dbReference>
<dbReference type="InterPro" id="IPR036388">
    <property type="entry name" value="WH-like_DNA-bd_sf"/>
</dbReference>